<proteinExistence type="predicted"/>
<dbReference type="Proteomes" id="UP000886804">
    <property type="component" value="Unassembled WGS sequence"/>
</dbReference>
<gene>
    <name evidence="1" type="ORF">H9716_12295</name>
</gene>
<protein>
    <submittedName>
        <fullName evidence="1">Uncharacterized protein</fullName>
    </submittedName>
</protein>
<dbReference type="AlphaFoldDB" id="A0A9D2LA61"/>
<reference evidence="1" key="1">
    <citation type="journal article" date="2021" name="PeerJ">
        <title>Extensive microbial diversity within the chicken gut microbiome revealed by metagenomics and culture.</title>
        <authorList>
            <person name="Gilroy R."/>
            <person name="Ravi A."/>
            <person name="Getino M."/>
            <person name="Pursley I."/>
            <person name="Horton D.L."/>
            <person name="Alikhan N.F."/>
            <person name="Baker D."/>
            <person name="Gharbi K."/>
            <person name="Hall N."/>
            <person name="Watson M."/>
            <person name="Adriaenssens E.M."/>
            <person name="Foster-Nyarko E."/>
            <person name="Jarju S."/>
            <person name="Secka A."/>
            <person name="Antonio M."/>
            <person name="Oren A."/>
            <person name="Chaudhuri R.R."/>
            <person name="La Ragione R."/>
            <person name="Hildebrand F."/>
            <person name="Pallen M.J."/>
        </authorList>
    </citation>
    <scope>NUCLEOTIDE SEQUENCE</scope>
    <source>
        <strain evidence="1">CHK188-4685</strain>
    </source>
</reference>
<name>A0A9D2LA61_9FIRM</name>
<evidence type="ECO:0000313" key="2">
    <source>
        <dbReference type="Proteomes" id="UP000886804"/>
    </source>
</evidence>
<comment type="caution">
    <text evidence="1">The sequence shown here is derived from an EMBL/GenBank/DDBJ whole genome shotgun (WGS) entry which is preliminary data.</text>
</comment>
<evidence type="ECO:0000313" key="1">
    <source>
        <dbReference type="EMBL" id="HJB08620.1"/>
    </source>
</evidence>
<sequence length="96" mass="11172">MKIYVNENHEICAARVNDTGDETLKEYEVPDDYFNGWCDTVIKGYCYQVNEDGSVATYPYKDFDLLMAIQQEHDLQARKTTELQLALAEMYESMEV</sequence>
<accession>A0A9D2LA61</accession>
<dbReference type="EMBL" id="DWYS01000145">
    <property type="protein sequence ID" value="HJB08620.1"/>
    <property type="molecule type" value="Genomic_DNA"/>
</dbReference>
<organism evidence="1 2">
    <name type="scientific">Candidatus Enterocloster faecavium</name>
    <dbReference type="NCBI Taxonomy" id="2838560"/>
    <lineage>
        <taxon>Bacteria</taxon>
        <taxon>Bacillati</taxon>
        <taxon>Bacillota</taxon>
        <taxon>Clostridia</taxon>
        <taxon>Lachnospirales</taxon>
        <taxon>Lachnospiraceae</taxon>
        <taxon>Enterocloster</taxon>
    </lineage>
</organism>
<reference evidence="1" key="2">
    <citation type="submission" date="2021-04" db="EMBL/GenBank/DDBJ databases">
        <authorList>
            <person name="Gilroy R."/>
        </authorList>
    </citation>
    <scope>NUCLEOTIDE SEQUENCE</scope>
    <source>
        <strain evidence="1">CHK188-4685</strain>
    </source>
</reference>